<dbReference type="SUPFAM" id="SSF53067">
    <property type="entry name" value="Actin-like ATPase domain"/>
    <property type="match status" value="2"/>
</dbReference>
<evidence type="ECO:0000313" key="2">
    <source>
        <dbReference type="EMBL" id="ATL48035.1"/>
    </source>
</evidence>
<dbReference type="InterPro" id="IPR036388">
    <property type="entry name" value="WH-like_DNA-bd_sf"/>
</dbReference>
<dbReference type="GO" id="GO:0016301">
    <property type="term" value="F:kinase activity"/>
    <property type="evidence" value="ECO:0007669"/>
    <property type="project" value="UniProtKB-KW"/>
</dbReference>
<dbReference type="RefSeq" id="WP_098194412.1">
    <property type="nucleotide sequence ID" value="NZ_CP023777.1"/>
</dbReference>
<dbReference type="InterPro" id="IPR036390">
    <property type="entry name" value="WH_DNA-bd_sf"/>
</dbReference>
<sequence>MSTRQQQYNRTLIKHLYFNKELSCAELSVITDKSLAHTSKAINDLLEKGWIIESGYANSTGGRRAQMYSLKRDMRYIISVAMDQFVTSVSILDLYNNVVGEELKISLDLSSNTAALTELGAQLVGLMKDSGIPKEKFAGIGIGMPGFVDTNKGINYSYFDTGAHNIISYLEMVTGVSVLIDNDSSLIALAECRLGSAKHSKNAMVVNVGWGIGLGMILNGSLFRGDNGFAGEFSHIPLFTNNKICSCGKMGCLETEASLSVIAEKAIEGLNEGKTSVMKDLTLDNLEESVKTIMYSASRGDKYAVELVSEAAYKIGRGIAILIHILNPGLIILSGRGASAGRLWLAPIQHALNEHCIPKIAENVEFKISSLGNEAERLGAAALVMEHFDQKKLYKSN</sequence>
<keyword evidence="2" id="KW-0808">Transferase</keyword>
<dbReference type="OrthoDB" id="9810372at2"/>
<organism evidence="2 3">
    <name type="scientific">Chitinophaga caeni</name>
    <dbReference type="NCBI Taxonomy" id="2029983"/>
    <lineage>
        <taxon>Bacteria</taxon>
        <taxon>Pseudomonadati</taxon>
        <taxon>Bacteroidota</taxon>
        <taxon>Chitinophagia</taxon>
        <taxon>Chitinophagales</taxon>
        <taxon>Chitinophagaceae</taxon>
        <taxon>Chitinophaga</taxon>
    </lineage>
</organism>
<gene>
    <name evidence="2" type="ORF">COR50_13135</name>
</gene>
<evidence type="ECO:0000313" key="3">
    <source>
        <dbReference type="Proteomes" id="UP000220133"/>
    </source>
</evidence>
<comment type="similarity">
    <text evidence="1">Belongs to the ROK (NagC/XylR) family.</text>
</comment>
<dbReference type="AlphaFoldDB" id="A0A291QVS8"/>
<dbReference type="KEGG" id="cbae:COR50_13135"/>
<reference evidence="2 3" key="1">
    <citation type="submission" date="2017-10" db="EMBL/GenBank/DDBJ databases">
        <title>Paenichitinophaga pekingensis gen. nov., sp. nov., isolated from activated sludge.</title>
        <authorList>
            <person name="Jin D."/>
            <person name="Kong X."/>
            <person name="Deng Y."/>
            <person name="Bai Z."/>
        </authorList>
    </citation>
    <scope>NUCLEOTIDE SEQUENCE [LARGE SCALE GENOMIC DNA]</scope>
    <source>
        <strain evidence="2 3">13</strain>
    </source>
</reference>
<keyword evidence="3" id="KW-1185">Reference proteome</keyword>
<dbReference type="PANTHER" id="PTHR18964:SF149">
    <property type="entry name" value="BIFUNCTIONAL UDP-N-ACETYLGLUCOSAMINE 2-EPIMERASE_N-ACETYLMANNOSAMINE KINASE"/>
    <property type="match status" value="1"/>
</dbReference>
<dbReference type="Gene3D" id="1.10.10.10">
    <property type="entry name" value="Winged helix-like DNA-binding domain superfamily/Winged helix DNA-binding domain"/>
    <property type="match status" value="1"/>
</dbReference>
<dbReference type="Pfam" id="PF00480">
    <property type="entry name" value="ROK"/>
    <property type="match status" value="1"/>
</dbReference>
<accession>A0A291QVS8</accession>
<keyword evidence="2" id="KW-0418">Kinase</keyword>
<protein>
    <submittedName>
        <fullName evidence="2">Sugar kinase</fullName>
    </submittedName>
</protein>
<evidence type="ECO:0000256" key="1">
    <source>
        <dbReference type="ARBA" id="ARBA00006479"/>
    </source>
</evidence>
<dbReference type="Proteomes" id="UP000220133">
    <property type="component" value="Chromosome"/>
</dbReference>
<dbReference type="Gene3D" id="3.30.420.40">
    <property type="match status" value="2"/>
</dbReference>
<dbReference type="PANTHER" id="PTHR18964">
    <property type="entry name" value="ROK (REPRESSOR, ORF, KINASE) FAMILY"/>
    <property type="match status" value="1"/>
</dbReference>
<dbReference type="EMBL" id="CP023777">
    <property type="protein sequence ID" value="ATL48035.1"/>
    <property type="molecule type" value="Genomic_DNA"/>
</dbReference>
<dbReference type="InterPro" id="IPR043129">
    <property type="entry name" value="ATPase_NBD"/>
</dbReference>
<name>A0A291QVS8_9BACT</name>
<proteinExistence type="inferred from homology"/>
<dbReference type="InterPro" id="IPR000600">
    <property type="entry name" value="ROK"/>
</dbReference>
<dbReference type="SUPFAM" id="SSF46785">
    <property type="entry name" value="Winged helix' DNA-binding domain"/>
    <property type="match status" value="1"/>
</dbReference>